<keyword evidence="2" id="KW-1185">Reference proteome</keyword>
<dbReference type="AlphaFoldDB" id="A0A840QPR6"/>
<dbReference type="InterPro" id="IPR018540">
    <property type="entry name" value="Spo0E-like"/>
</dbReference>
<proteinExistence type="predicted"/>
<dbReference type="Pfam" id="PF09388">
    <property type="entry name" value="SpoOE-like"/>
    <property type="match status" value="1"/>
</dbReference>
<dbReference type="Proteomes" id="UP000551878">
    <property type="component" value="Unassembled WGS sequence"/>
</dbReference>
<evidence type="ECO:0000313" key="2">
    <source>
        <dbReference type="Proteomes" id="UP000551878"/>
    </source>
</evidence>
<name>A0A840QPR6_9BACI</name>
<gene>
    <name evidence="1" type="ORF">HNQ41_001482</name>
</gene>
<comment type="caution">
    <text evidence="1">The sequence shown here is derived from an EMBL/GenBank/DDBJ whole genome shotgun (WGS) entry which is preliminary data.</text>
</comment>
<dbReference type="SUPFAM" id="SSF140500">
    <property type="entry name" value="BAS1536-like"/>
    <property type="match status" value="1"/>
</dbReference>
<dbReference type="GO" id="GO:0046983">
    <property type="term" value="F:protein dimerization activity"/>
    <property type="evidence" value="ECO:0007669"/>
    <property type="project" value="InterPro"/>
</dbReference>
<protein>
    <submittedName>
        <fullName evidence="1">Stage 0 sporulation regulatory protein</fullName>
    </submittedName>
</protein>
<evidence type="ECO:0000313" key="1">
    <source>
        <dbReference type="EMBL" id="MBB5173313.1"/>
    </source>
</evidence>
<dbReference type="Gene3D" id="4.10.280.10">
    <property type="entry name" value="Helix-loop-helix DNA-binding domain"/>
    <property type="match status" value="1"/>
</dbReference>
<dbReference type="EMBL" id="JACHHB010000005">
    <property type="protein sequence ID" value="MBB5173313.1"/>
    <property type="molecule type" value="Genomic_DNA"/>
</dbReference>
<sequence length="60" mass="6952">MSVQELLIGYIEIKRWQMVRSAQENGFTSSETIQYSQELDELLNVHRGLIETQSVKHASE</sequence>
<dbReference type="InterPro" id="IPR036638">
    <property type="entry name" value="HLH_DNA-bd_sf"/>
</dbReference>
<dbReference type="RefSeq" id="WP_184663761.1">
    <property type="nucleotide sequence ID" value="NZ_JACHHB010000005.1"/>
</dbReference>
<organism evidence="1 2">
    <name type="scientific">Texcoconibacillus texcoconensis</name>
    <dbReference type="NCBI Taxonomy" id="1095777"/>
    <lineage>
        <taxon>Bacteria</taxon>
        <taxon>Bacillati</taxon>
        <taxon>Bacillota</taxon>
        <taxon>Bacilli</taxon>
        <taxon>Bacillales</taxon>
        <taxon>Bacillaceae</taxon>
        <taxon>Texcoconibacillus</taxon>
    </lineage>
</organism>
<reference evidence="1 2" key="1">
    <citation type="submission" date="2020-08" db="EMBL/GenBank/DDBJ databases">
        <title>Genomic Encyclopedia of Type Strains, Phase IV (KMG-IV): sequencing the most valuable type-strain genomes for metagenomic binning, comparative biology and taxonomic classification.</title>
        <authorList>
            <person name="Goeker M."/>
        </authorList>
    </citation>
    <scope>NUCLEOTIDE SEQUENCE [LARGE SCALE GENOMIC DNA]</scope>
    <source>
        <strain evidence="1 2">DSM 24696</strain>
    </source>
</reference>
<dbReference type="GO" id="GO:0043937">
    <property type="term" value="P:regulation of sporulation"/>
    <property type="evidence" value="ECO:0007669"/>
    <property type="project" value="InterPro"/>
</dbReference>
<accession>A0A840QPR6</accession>
<dbReference type="InterPro" id="IPR037208">
    <property type="entry name" value="Spo0E-like_sf"/>
</dbReference>